<gene>
    <name evidence="5" type="ORF">MKW98_005967</name>
</gene>
<organism evidence="5 6">
    <name type="scientific">Papaver atlanticum</name>
    <dbReference type="NCBI Taxonomy" id="357466"/>
    <lineage>
        <taxon>Eukaryota</taxon>
        <taxon>Viridiplantae</taxon>
        <taxon>Streptophyta</taxon>
        <taxon>Embryophyta</taxon>
        <taxon>Tracheophyta</taxon>
        <taxon>Spermatophyta</taxon>
        <taxon>Magnoliopsida</taxon>
        <taxon>Ranunculales</taxon>
        <taxon>Papaveraceae</taxon>
        <taxon>Papaveroideae</taxon>
        <taxon>Papaver</taxon>
    </lineage>
</organism>
<dbReference type="Gene3D" id="3.30.420.10">
    <property type="entry name" value="Ribonuclease H-like superfamily/Ribonuclease H"/>
    <property type="match status" value="1"/>
</dbReference>
<feature type="compositionally biased region" description="Basic and acidic residues" evidence="3">
    <location>
        <begin position="252"/>
        <end position="264"/>
    </location>
</feature>
<evidence type="ECO:0000256" key="3">
    <source>
        <dbReference type="SAM" id="MobiDB-lite"/>
    </source>
</evidence>
<evidence type="ECO:0000313" key="5">
    <source>
        <dbReference type="EMBL" id="KAI3867590.1"/>
    </source>
</evidence>
<keyword evidence="6" id="KW-1185">Reference proteome</keyword>
<dbReference type="PANTHER" id="PTHR13620:SF105">
    <property type="entry name" value="OS01G0737700 PROTEIN"/>
    <property type="match status" value="1"/>
</dbReference>
<dbReference type="SUPFAM" id="SSF53098">
    <property type="entry name" value="Ribonuclease H-like"/>
    <property type="match status" value="1"/>
</dbReference>
<reference evidence="5" key="1">
    <citation type="submission" date="2022-04" db="EMBL/GenBank/DDBJ databases">
        <title>A functionally conserved STORR gene fusion in Papaver species that diverged 16.8 million years ago.</title>
        <authorList>
            <person name="Catania T."/>
        </authorList>
    </citation>
    <scope>NUCLEOTIDE SEQUENCE</scope>
    <source>
        <strain evidence="5">S-188037</strain>
    </source>
</reference>
<dbReference type="InterPro" id="IPR051132">
    <property type="entry name" value="3-5_Exonuclease_domain"/>
</dbReference>
<dbReference type="CDD" id="cd06141">
    <property type="entry name" value="WRN_exo"/>
    <property type="match status" value="1"/>
</dbReference>
<comment type="caution">
    <text evidence="5">The sequence shown here is derived from an EMBL/GenBank/DDBJ whole genome shotgun (WGS) entry which is preliminary data.</text>
</comment>
<feature type="region of interest" description="Disordered" evidence="3">
    <location>
        <begin position="249"/>
        <end position="279"/>
    </location>
</feature>
<evidence type="ECO:0000256" key="2">
    <source>
        <dbReference type="ARBA" id="ARBA00022801"/>
    </source>
</evidence>
<protein>
    <recommendedName>
        <fullName evidence="4">3'-5' exonuclease domain-containing protein</fullName>
    </recommendedName>
</protein>
<name>A0AAD4S6F6_9MAGN</name>
<dbReference type="Pfam" id="PF01612">
    <property type="entry name" value="DNA_pol_A_exo1"/>
    <property type="match status" value="1"/>
</dbReference>
<dbReference type="InterPro" id="IPR012337">
    <property type="entry name" value="RNaseH-like_sf"/>
</dbReference>
<evidence type="ECO:0000256" key="1">
    <source>
        <dbReference type="ARBA" id="ARBA00022722"/>
    </source>
</evidence>
<proteinExistence type="predicted"/>
<dbReference type="GO" id="GO:0008408">
    <property type="term" value="F:3'-5' exonuclease activity"/>
    <property type="evidence" value="ECO:0007669"/>
    <property type="project" value="InterPro"/>
</dbReference>
<dbReference type="GO" id="GO:0006139">
    <property type="term" value="P:nucleobase-containing compound metabolic process"/>
    <property type="evidence" value="ECO:0007669"/>
    <property type="project" value="InterPro"/>
</dbReference>
<keyword evidence="2" id="KW-0378">Hydrolase</keyword>
<dbReference type="AlphaFoldDB" id="A0AAD4S6F6"/>
<dbReference type="SMART" id="SM00474">
    <property type="entry name" value="35EXOc"/>
    <property type="match status" value="1"/>
</dbReference>
<sequence>MSTTSSSADGSINDGQYQYNDYHRYTCINFVDWETETNHQTFDVGFYNDKIRTTMVSTESVADQWIENVYSSFATHIENNNLVVGLDIEWLRLRETSQRNEVAVLQLCLAHQCLIFLFFGLFGRSKKLQKLPVPESLAYFLNDERITFVGAGIDQDARKLWVDHGLTVARSEELADLADYTLRRTDLYRAGLKSLMWKVLGEDLSKRRWITLSRWDNEILSDDQVEYACLDAYASFRLGIELMPPAPFNRYPQEDIKKPPKETNQDQGVKAINQPSPRR</sequence>
<dbReference type="GO" id="GO:0003676">
    <property type="term" value="F:nucleic acid binding"/>
    <property type="evidence" value="ECO:0007669"/>
    <property type="project" value="InterPro"/>
</dbReference>
<feature type="domain" description="3'-5' exonuclease" evidence="4">
    <location>
        <begin position="53"/>
        <end position="247"/>
    </location>
</feature>
<dbReference type="GO" id="GO:0005737">
    <property type="term" value="C:cytoplasm"/>
    <property type="evidence" value="ECO:0007669"/>
    <property type="project" value="TreeGrafter"/>
</dbReference>
<dbReference type="EMBL" id="JAJJMB010013545">
    <property type="protein sequence ID" value="KAI3867590.1"/>
    <property type="molecule type" value="Genomic_DNA"/>
</dbReference>
<accession>A0AAD4S6F6</accession>
<dbReference type="InterPro" id="IPR036397">
    <property type="entry name" value="RNaseH_sf"/>
</dbReference>
<dbReference type="PANTHER" id="PTHR13620">
    <property type="entry name" value="3-5 EXONUCLEASE"/>
    <property type="match status" value="1"/>
</dbReference>
<dbReference type="Proteomes" id="UP001202328">
    <property type="component" value="Unassembled WGS sequence"/>
</dbReference>
<evidence type="ECO:0000313" key="6">
    <source>
        <dbReference type="Proteomes" id="UP001202328"/>
    </source>
</evidence>
<keyword evidence="1" id="KW-0540">Nuclease</keyword>
<dbReference type="GO" id="GO:0005634">
    <property type="term" value="C:nucleus"/>
    <property type="evidence" value="ECO:0007669"/>
    <property type="project" value="TreeGrafter"/>
</dbReference>
<dbReference type="InterPro" id="IPR002562">
    <property type="entry name" value="3'-5'_exonuclease_dom"/>
</dbReference>
<evidence type="ECO:0000259" key="4">
    <source>
        <dbReference type="SMART" id="SM00474"/>
    </source>
</evidence>